<evidence type="ECO:0000256" key="3">
    <source>
        <dbReference type="ARBA" id="ARBA00022448"/>
    </source>
</evidence>
<evidence type="ECO:0000256" key="2">
    <source>
        <dbReference type="ARBA" id="ARBA00007779"/>
    </source>
</evidence>
<keyword evidence="14" id="KW-1185">Reference proteome</keyword>
<evidence type="ECO:0000256" key="5">
    <source>
        <dbReference type="ARBA" id="ARBA00022989"/>
    </source>
</evidence>
<dbReference type="GO" id="GO:0005886">
    <property type="term" value="C:plasma membrane"/>
    <property type="evidence" value="ECO:0007669"/>
    <property type="project" value="TreeGrafter"/>
</dbReference>
<keyword evidence="6 8" id="KW-0472">Membrane</keyword>
<dbReference type="Pfam" id="PF12621">
    <property type="entry name" value="PHM7_ext"/>
    <property type="match status" value="1"/>
</dbReference>
<dbReference type="FunCoup" id="A0A0C3D9Y5">
    <property type="interactions" value="180"/>
</dbReference>
<dbReference type="GO" id="GO:0005227">
    <property type="term" value="F:calcium-activated cation channel activity"/>
    <property type="evidence" value="ECO:0007669"/>
    <property type="project" value="InterPro"/>
</dbReference>
<dbReference type="HOGENOM" id="CLU_002458_2_1_1"/>
<feature type="transmembrane region" description="Helical" evidence="8">
    <location>
        <begin position="585"/>
        <end position="611"/>
    </location>
</feature>
<evidence type="ECO:0000259" key="9">
    <source>
        <dbReference type="Pfam" id="PF02714"/>
    </source>
</evidence>
<dbReference type="Pfam" id="PF02714">
    <property type="entry name" value="RSN1_7TM"/>
    <property type="match status" value="1"/>
</dbReference>
<dbReference type="OrthoDB" id="1076608at2759"/>
<keyword evidence="5 8" id="KW-1133">Transmembrane helix</keyword>
<comment type="similarity">
    <text evidence="2">Belongs to the CSC1 (TC 1.A.17) family.</text>
</comment>
<dbReference type="PANTHER" id="PTHR13018">
    <property type="entry name" value="PROBABLE MEMBRANE PROTEIN DUF221-RELATED"/>
    <property type="match status" value="1"/>
</dbReference>
<comment type="subcellular location">
    <subcellularLocation>
        <location evidence="1">Membrane</location>
        <topology evidence="1">Multi-pass membrane protein</topology>
    </subcellularLocation>
</comment>
<keyword evidence="4 8" id="KW-0812">Transmembrane</keyword>
<feature type="domain" description="10TM putative phosphate transporter extracellular tail" evidence="10">
    <location>
        <begin position="924"/>
        <end position="1007"/>
    </location>
</feature>
<evidence type="ECO:0000313" key="14">
    <source>
        <dbReference type="Proteomes" id="UP000054321"/>
    </source>
</evidence>
<feature type="domain" description="CSC1/OSCA1-like N-terminal transmembrane" evidence="11">
    <location>
        <begin position="54"/>
        <end position="202"/>
    </location>
</feature>
<reference evidence="13 14" key="1">
    <citation type="submission" date="2014-04" db="EMBL/GenBank/DDBJ databases">
        <authorList>
            <consortium name="DOE Joint Genome Institute"/>
            <person name="Kuo A."/>
            <person name="Martino E."/>
            <person name="Perotto S."/>
            <person name="Kohler A."/>
            <person name="Nagy L.G."/>
            <person name="Floudas D."/>
            <person name="Copeland A."/>
            <person name="Barry K.W."/>
            <person name="Cichocki N."/>
            <person name="Veneault-Fourrey C."/>
            <person name="LaButti K."/>
            <person name="Lindquist E.A."/>
            <person name="Lipzen A."/>
            <person name="Lundell T."/>
            <person name="Morin E."/>
            <person name="Murat C."/>
            <person name="Sun H."/>
            <person name="Tunlid A."/>
            <person name="Henrissat B."/>
            <person name="Grigoriev I.V."/>
            <person name="Hibbett D.S."/>
            <person name="Martin F."/>
            <person name="Nordberg H.P."/>
            <person name="Cantor M.N."/>
            <person name="Hua S.X."/>
        </authorList>
    </citation>
    <scope>NUCLEOTIDE SEQUENCE [LARGE SCALE GENOMIC DNA]</scope>
    <source>
        <strain evidence="13 14">Zn</strain>
    </source>
</reference>
<dbReference type="InterPro" id="IPR003864">
    <property type="entry name" value="CSC1/OSCA1-like_7TM"/>
</dbReference>
<evidence type="ECO:0000256" key="6">
    <source>
        <dbReference type="ARBA" id="ARBA00023136"/>
    </source>
</evidence>
<feature type="transmembrane region" description="Helical" evidence="8">
    <location>
        <begin position="771"/>
        <end position="792"/>
    </location>
</feature>
<evidence type="ECO:0000259" key="12">
    <source>
        <dbReference type="Pfam" id="PF14703"/>
    </source>
</evidence>
<feature type="transmembrane region" description="Helical" evidence="8">
    <location>
        <begin position="538"/>
        <end position="564"/>
    </location>
</feature>
<evidence type="ECO:0000256" key="7">
    <source>
        <dbReference type="SAM" id="MobiDB-lite"/>
    </source>
</evidence>
<dbReference type="PANTHER" id="PTHR13018:SF53">
    <property type="entry name" value="DUF221 DOMAIN PROTEIN"/>
    <property type="match status" value="1"/>
</dbReference>
<accession>A0A0C3D9Y5</accession>
<feature type="transmembrane region" description="Helical" evidence="8">
    <location>
        <begin position="705"/>
        <end position="723"/>
    </location>
</feature>
<feature type="region of interest" description="Disordered" evidence="7">
    <location>
        <begin position="301"/>
        <end position="342"/>
    </location>
</feature>
<keyword evidence="3" id="KW-0813">Transport</keyword>
<dbReference type="Pfam" id="PF13967">
    <property type="entry name" value="RSN1_TM"/>
    <property type="match status" value="1"/>
</dbReference>
<evidence type="ECO:0000259" key="10">
    <source>
        <dbReference type="Pfam" id="PF12621"/>
    </source>
</evidence>
<evidence type="ECO:0000256" key="1">
    <source>
        <dbReference type="ARBA" id="ARBA00004141"/>
    </source>
</evidence>
<feature type="domain" description="CSC1/OSCA1-like 7TM region" evidence="9">
    <location>
        <begin position="490"/>
        <end position="762"/>
    </location>
</feature>
<feature type="transmembrane region" description="Helical" evidence="8">
    <location>
        <begin position="134"/>
        <end position="160"/>
    </location>
</feature>
<sequence length="1022" mass="115176">MGSLIPIDLVSLLTRDLNASSSDPRVGSSRDNSTSTSALKDVTGSTNSSSFSTLFMTFVPVAVYTAICLAIFIPLRSRFPRVYAPRTFLESLEPHERIEKLPAGWFKWMREFYKVPDATVLNYSSLDGYLFLRFLKVLCVIFGVGCLMTWAILLPIHRYGGGGLEQLDMLTFANVIHPQWYFVHAFLAWIYFGFIIYMISRECVYFVNIRQAFILSPYYANRLSSRTVLYTCVPRQLLDERKLRKVFGDAVKNVWIPRDTMELDMLVKEREQTAERLEKAEIVLIKKANLAYQKALKTGHPDITPFRSSQDSPSKEIEVSVASESSNSPGSDPGKPDEKTSNIVTAESSVSPRDFLRIDGTPGNLTSYGLDGPPDVNGSIAGQWIPYSSRPVHRPLANFARRVDTIKWSRNQLKDLAPKISKLRRQHKKGQTRPIPAAFIEFDSQVNAQSAYQTVAHHRANHMVPEIVGVRPQEIIWGSLRMEWWQRIIRRFLIQGFIAAMVIFWSIPAALIGIISNIKFLSDNIFFLHWLPLLPSVLLGIIEGLVPAIALSTLMAAVPIIMRWCARQAGVPTLARIELFTQNTYFLFQVVQVFLITTLTSAASASLMQILKNPLSLRGLLSQNLPKASNFYISYFILQGLAMSATRIAHLGSLWRYQLTPYASGNPRIIARRYHRLRVIHWGAVYPVFTNMGVIAISYSLIAPLVLGVAFIGMSVIYASYRYNLLYIYSSENDTRGLHYPRALIHLLTGVYFAEICLIGLLGIGGSFGPLVLMFGLAIFTLLVNISLNAALNPLLWNLPRTLAVEEELRRAGYDGLNDALGKEEVEEVDLEDQDTQNPYDSDFDPSQVDDAAVVHEPNPGIRGFRMAEGTDQLAAIASTGVATYLRIQYRKSSIPVFVSKVDFWSRWIAPDPKSQKPSFMLKWLHPEIFADYAILRNTLPNFPELVYEDGSTKDAYHPPSVRARPPKLWIPKDPAGVSTQEVRHTNKVITITDDGASVDEKNRLTMDILSDPRDSWEKVRY</sequence>
<feature type="transmembrane region" description="Helical" evidence="8">
    <location>
        <begin position="744"/>
        <end position="765"/>
    </location>
</feature>
<gene>
    <name evidence="13" type="ORF">OIDMADRAFT_174998</name>
</gene>
<evidence type="ECO:0000313" key="13">
    <source>
        <dbReference type="EMBL" id="KIN08129.1"/>
    </source>
</evidence>
<feature type="region of interest" description="Disordered" evidence="7">
    <location>
        <begin position="19"/>
        <end position="48"/>
    </location>
</feature>
<organism evidence="13 14">
    <name type="scientific">Oidiodendron maius (strain Zn)</name>
    <dbReference type="NCBI Taxonomy" id="913774"/>
    <lineage>
        <taxon>Eukaryota</taxon>
        <taxon>Fungi</taxon>
        <taxon>Dikarya</taxon>
        <taxon>Ascomycota</taxon>
        <taxon>Pezizomycotina</taxon>
        <taxon>Leotiomycetes</taxon>
        <taxon>Leotiomycetes incertae sedis</taxon>
        <taxon>Myxotrichaceae</taxon>
        <taxon>Oidiodendron</taxon>
    </lineage>
</organism>
<dbReference type="InterPro" id="IPR032880">
    <property type="entry name" value="CSC1/OSCA1-like_N"/>
</dbReference>
<evidence type="ECO:0008006" key="15">
    <source>
        <dbReference type="Google" id="ProtNLM"/>
    </source>
</evidence>
<feature type="transmembrane region" description="Helical" evidence="8">
    <location>
        <begin position="492"/>
        <end position="518"/>
    </location>
</feature>
<dbReference type="InterPro" id="IPR045122">
    <property type="entry name" value="Csc1-like"/>
</dbReference>
<reference evidence="14" key="2">
    <citation type="submission" date="2015-01" db="EMBL/GenBank/DDBJ databases">
        <title>Evolutionary Origins and Diversification of the Mycorrhizal Mutualists.</title>
        <authorList>
            <consortium name="DOE Joint Genome Institute"/>
            <consortium name="Mycorrhizal Genomics Consortium"/>
            <person name="Kohler A."/>
            <person name="Kuo A."/>
            <person name="Nagy L.G."/>
            <person name="Floudas D."/>
            <person name="Copeland A."/>
            <person name="Barry K.W."/>
            <person name="Cichocki N."/>
            <person name="Veneault-Fourrey C."/>
            <person name="LaButti K."/>
            <person name="Lindquist E.A."/>
            <person name="Lipzen A."/>
            <person name="Lundell T."/>
            <person name="Morin E."/>
            <person name="Murat C."/>
            <person name="Riley R."/>
            <person name="Ohm R."/>
            <person name="Sun H."/>
            <person name="Tunlid A."/>
            <person name="Henrissat B."/>
            <person name="Grigoriev I.V."/>
            <person name="Hibbett D.S."/>
            <person name="Martin F."/>
        </authorList>
    </citation>
    <scope>NUCLEOTIDE SEQUENCE [LARGE SCALE GENOMIC DNA]</scope>
    <source>
        <strain evidence="14">Zn</strain>
    </source>
</reference>
<evidence type="ECO:0000256" key="4">
    <source>
        <dbReference type="ARBA" id="ARBA00022692"/>
    </source>
</evidence>
<dbReference type="AlphaFoldDB" id="A0A0C3D9Y5"/>
<feature type="transmembrane region" description="Helical" evidence="8">
    <location>
        <begin position="631"/>
        <end position="649"/>
    </location>
</feature>
<dbReference type="Proteomes" id="UP000054321">
    <property type="component" value="Unassembled WGS sequence"/>
</dbReference>
<evidence type="ECO:0000256" key="8">
    <source>
        <dbReference type="SAM" id="Phobius"/>
    </source>
</evidence>
<dbReference type="EMBL" id="KN832870">
    <property type="protein sequence ID" value="KIN08129.1"/>
    <property type="molecule type" value="Genomic_DNA"/>
</dbReference>
<name>A0A0C3D9Y5_OIDMZ</name>
<feature type="transmembrane region" description="Helical" evidence="8">
    <location>
        <begin position="54"/>
        <end position="75"/>
    </location>
</feature>
<feature type="transmembrane region" description="Helical" evidence="8">
    <location>
        <begin position="180"/>
        <end position="200"/>
    </location>
</feature>
<proteinExistence type="inferred from homology"/>
<dbReference type="InterPro" id="IPR022257">
    <property type="entry name" value="PHM7_ext"/>
</dbReference>
<feature type="domain" description="CSC1/OSCA1-like cytosolic" evidence="12">
    <location>
        <begin position="225"/>
        <end position="477"/>
    </location>
</feature>
<protein>
    <recommendedName>
        <fullName evidence="15">DUF221 domain-containing protein</fullName>
    </recommendedName>
</protein>
<feature type="transmembrane region" description="Helical" evidence="8">
    <location>
        <begin position="679"/>
        <end position="699"/>
    </location>
</feature>
<evidence type="ECO:0000259" key="11">
    <source>
        <dbReference type="Pfam" id="PF13967"/>
    </source>
</evidence>
<dbReference type="InterPro" id="IPR027815">
    <property type="entry name" value="CSC1/OSCA1-like_cyt"/>
</dbReference>
<dbReference type="Pfam" id="PF14703">
    <property type="entry name" value="PHM7_cyt"/>
    <property type="match status" value="1"/>
</dbReference>
<dbReference type="InParanoid" id="A0A0C3D9Y5"/>